<protein>
    <submittedName>
        <fullName evidence="2">Unnamed protein product</fullName>
    </submittedName>
</protein>
<evidence type="ECO:0000313" key="3">
    <source>
        <dbReference type="Proteomes" id="UP001165083"/>
    </source>
</evidence>
<sequence>MQHSMQKKSFSGWSMFAAQRKTLRLKMSQALALRTQMYSRMVFQAWKSFITKAQKYRIAQGFSAAKTTEHAMKHWKQYVVLCKIERMIGTSELRQVESSFLSWRKVVAVTHQIRAFRAKSARRHWIELVGRVFKSWKDRTQTHAHCRKLLTSVAVGNHLRFRFMLWQRFTLHRKRLAKLLLVVAEPPAFDNVESKREGLTLEDMNQTALEGELTSVEGIDSELVTREEIQDLHATSDDDGLVSLGYALARKARVLQRFEVTWDLPQAWHRWRQVFHAQLFYRMRRLQLHFICWQRFAYQQRRNRWIVIRLTNQRQSASVQTIFRAWAELVARVKQLQKDRLREREVWVLVTTEMARRERRQLKAHWHAWKFHVEEARHLQSSLDAYHRARLLTKHWLVWRHDFRQIMSEARRETQRVETHMQEFHLRRALRSFIYYQQRSKRARLVLEYFGNRHYDTVLPEVLSRWRQWTQRQKELAYCLATARMNRLRRHYTAWKVLRNTRKLQRVMVNSLQSKSVEQQRRNVWVRWRRYVKSQIVKDQALQKAIIFHVRKRLQKRWLHYTERVVQLRDHAESAHIQLCAFRGHRAVRRWLAYIKTQRLRRLYQRFVLRKHVQLWQSAVKYAMATRFDDFLLRSKVKKMLVAWQRVAAKHQYWRQICAFFVDKKELQTVRRIFLRWRQLVNARQGKRMATLHAEHSLLQRIWRDWNRATLASQLRRHELMEQAAKHEALMLLRQSLATWQYAVKKQRERRFVLLSCVVKLKSVAAQRMQEVVFRAWRRVVEHECRCSVALVKRDSKSAKRALCFWSAWIRDRQRSRQQLQSAAGYHSQRLKSSVFFYWQTYALAWNDAAKPIVRRHARQLSLPAKVAAELRSTNDGKDSDDSDEDIRRPTSPVVKRLRQRKTNRTRAAEDVAGSSDTVPLAEAVEISMDVKKRLLLLGKWKPQRNGTNRSFTSS</sequence>
<evidence type="ECO:0000313" key="2">
    <source>
        <dbReference type="EMBL" id="GMF11579.1"/>
    </source>
</evidence>
<reference evidence="2" key="1">
    <citation type="submission" date="2023-04" db="EMBL/GenBank/DDBJ databases">
        <title>Phytophthora lilii NBRC 32176.</title>
        <authorList>
            <person name="Ichikawa N."/>
            <person name="Sato H."/>
            <person name="Tonouchi N."/>
        </authorList>
    </citation>
    <scope>NUCLEOTIDE SEQUENCE</scope>
    <source>
        <strain evidence="2">NBRC 32176</strain>
    </source>
</reference>
<evidence type="ECO:0000256" key="1">
    <source>
        <dbReference type="SAM" id="MobiDB-lite"/>
    </source>
</evidence>
<proteinExistence type="predicted"/>
<comment type="caution">
    <text evidence="2">The sequence shown here is derived from an EMBL/GenBank/DDBJ whole genome shotgun (WGS) entry which is preliminary data.</text>
</comment>
<dbReference type="OrthoDB" id="128693at2759"/>
<dbReference type="EMBL" id="BSXW01000080">
    <property type="protein sequence ID" value="GMF11579.1"/>
    <property type="molecule type" value="Genomic_DNA"/>
</dbReference>
<name>A0A9W6TGV0_9STRA</name>
<organism evidence="2 3">
    <name type="scientific">Phytophthora lilii</name>
    <dbReference type="NCBI Taxonomy" id="2077276"/>
    <lineage>
        <taxon>Eukaryota</taxon>
        <taxon>Sar</taxon>
        <taxon>Stramenopiles</taxon>
        <taxon>Oomycota</taxon>
        <taxon>Peronosporomycetes</taxon>
        <taxon>Peronosporales</taxon>
        <taxon>Peronosporaceae</taxon>
        <taxon>Phytophthora</taxon>
    </lineage>
</organism>
<keyword evidence="3" id="KW-1185">Reference proteome</keyword>
<feature type="compositionally biased region" description="Basic residues" evidence="1">
    <location>
        <begin position="896"/>
        <end position="905"/>
    </location>
</feature>
<dbReference type="Proteomes" id="UP001165083">
    <property type="component" value="Unassembled WGS sequence"/>
</dbReference>
<accession>A0A9W6TGV0</accession>
<dbReference type="AlphaFoldDB" id="A0A9W6TGV0"/>
<gene>
    <name evidence="2" type="ORF">Plil01_000226700</name>
</gene>
<feature type="region of interest" description="Disordered" evidence="1">
    <location>
        <begin position="869"/>
        <end position="915"/>
    </location>
</feature>